<proteinExistence type="predicted"/>
<dbReference type="EMBL" id="JAODUP010000844">
    <property type="protein sequence ID" value="KAK2143403.1"/>
    <property type="molecule type" value="Genomic_DNA"/>
</dbReference>
<comment type="caution">
    <text evidence="1">The sequence shown here is derived from an EMBL/GenBank/DDBJ whole genome shotgun (WGS) entry which is preliminary data.</text>
</comment>
<reference evidence="1" key="1">
    <citation type="journal article" date="2023" name="Mol. Biol. Evol.">
        <title>Third-Generation Sequencing Reveals the Adaptive Role of the Epigenome in Three Deep-Sea Polychaetes.</title>
        <authorList>
            <person name="Perez M."/>
            <person name="Aroh O."/>
            <person name="Sun Y."/>
            <person name="Lan Y."/>
            <person name="Juniper S.K."/>
            <person name="Young C.R."/>
            <person name="Angers B."/>
            <person name="Qian P.Y."/>
        </authorList>
    </citation>
    <scope>NUCLEOTIDE SEQUENCE</scope>
    <source>
        <strain evidence="1">P08H-3</strain>
    </source>
</reference>
<sequence>MPESFSAGFSLVTNRCLFIKKTTRKTQLQQTLTFRCHWEGNRQHLAFQASFNVRLCIANNVNCCVTDVSDDSRLDTWNKSTCIIGNKCPKLYVEMAGYGRY</sequence>
<evidence type="ECO:0000313" key="2">
    <source>
        <dbReference type="Proteomes" id="UP001208570"/>
    </source>
</evidence>
<accession>A0AAD9IZF6</accession>
<protein>
    <submittedName>
        <fullName evidence="1">Uncharacterized protein</fullName>
    </submittedName>
</protein>
<dbReference type="Proteomes" id="UP001208570">
    <property type="component" value="Unassembled WGS sequence"/>
</dbReference>
<gene>
    <name evidence="1" type="ORF">LSH36_844g00032</name>
</gene>
<dbReference type="AlphaFoldDB" id="A0AAD9IZF6"/>
<keyword evidence="2" id="KW-1185">Reference proteome</keyword>
<name>A0AAD9IZF6_9ANNE</name>
<organism evidence="1 2">
    <name type="scientific">Paralvinella palmiformis</name>
    <dbReference type="NCBI Taxonomy" id="53620"/>
    <lineage>
        <taxon>Eukaryota</taxon>
        <taxon>Metazoa</taxon>
        <taxon>Spiralia</taxon>
        <taxon>Lophotrochozoa</taxon>
        <taxon>Annelida</taxon>
        <taxon>Polychaeta</taxon>
        <taxon>Sedentaria</taxon>
        <taxon>Canalipalpata</taxon>
        <taxon>Terebellida</taxon>
        <taxon>Terebelliformia</taxon>
        <taxon>Alvinellidae</taxon>
        <taxon>Paralvinella</taxon>
    </lineage>
</organism>
<evidence type="ECO:0000313" key="1">
    <source>
        <dbReference type="EMBL" id="KAK2143403.1"/>
    </source>
</evidence>